<proteinExistence type="predicted"/>
<dbReference type="Gene3D" id="3.40.50.150">
    <property type="entry name" value="Vaccinia Virus protein VP39"/>
    <property type="match status" value="1"/>
</dbReference>
<protein>
    <recommendedName>
        <fullName evidence="1">Methyltransferase domain-containing protein</fullName>
    </recommendedName>
</protein>
<dbReference type="RefSeq" id="WP_124320382.1">
    <property type="nucleotide sequence ID" value="NZ_CP027753.1"/>
</dbReference>
<dbReference type="EMBL" id="CP027753">
    <property type="protein sequence ID" value="AZE48405.1"/>
    <property type="molecule type" value="Genomic_DNA"/>
</dbReference>
<dbReference type="SUPFAM" id="SSF53335">
    <property type="entry name" value="S-adenosyl-L-methionine-dependent methyltransferases"/>
    <property type="match status" value="1"/>
</dbReference>
<sequence length="312" mass="35673">MNRQTARTLIDDAYRPYKVIQGASINPYQEKVVCAYGDSPENWRKAIGNDLWFQFGVYDDPRSAQPITLDESGMRYFERQLKLAGLDQSSNHQIKRILDIGCGWGSVLKYLAEYFPDCQHLDGINISARQLEHGAKLHMEQGLPERIHLYQCNAQDIDLLPSTDHPYDLVIMRGVISHFPNDLYETVMKKLWQRVAIGGTVIISDNLYNVDLEKYTSDTPDTVDRLACKHRKTPEYFSSVLKQSGFAIQDMRVLPSNSDATHWLLNIKSNIESNFPDGITGALEELRIMCESLAIAIVKNKFSIYSTILRRH</sequence>
<evidence type="ECO:0000313" key="3">
    <source>
        <dbReference type="Proteomes" id="UP000268048"/>
    </source>
</evidence>
<dbReference type="InterPro" id="IPR041698">
    <property type="entry name" value="Methyltransf_25"/>
</dbReference>
<dbReference type="PANTHER" id="PTHR43667">
    <property type="entry name" value="CYCLOPROPANE-FATTY-ACYL-PHOSPHOLIPID SYNTHASE"/>
    <property type="match status" value="1"/>
</dbReference>
<reference evidence="2 3" key="1">
    <citation type="submission" date="2018-03" db="EMBL/GenBank/DDBJ databases">
        <title>Diversity of phytobeneficial traits revealed by whole-genome analysis of worldwide-isolated phenazine-producing Pseudomonas spp.</title>
        <authorList>
            <person name="Biessy A."/>
            <person name="Novinscak A."/>
            <person name="Blom J."/>
            <person name="Leger G."/>
            <person name="Thomashow L.S."/>
            <person name="Cazorla F.M."/>
            <person name="Josic D."/>
            <person name="Filion M."/>
        </authorList>
    </citation>
    <scope>NUCLEOTIDE SEQUENCE [LARGE SCALE GENOMIC DNA]</scope>
    <source>
        <strain evidence="2 3">B25</strain>
    </source>
</reference>
<organism evidence="2 3">
    <name type="scientific">Pseudomonas chlororaphis</name>
    <dbReference type="NCBI Taxonomy" id="587753"/>
    <lineage>
        <taxon>Bacteria</taxon>
        <taxon>Pseudomonadati</taxon>
        <taxon>Pseudomonadota</taxon>
        <taxon>Gammaproteobacteria</taxon>
        <taxon>Pseudomonadales</taxon>
        <taxon>Pseudomonadaceae</taxon>
        <taxon>Pseudomonas</taxon>
    </lineage>
</organism>
<name>A0A3G7TMR2_9PSED</name>
<dbReference type="PANTHER" id="PTHR43667:SF2">
    <property type="entry name" value="FATTY ACID C-METHYL TRANSFERASE"/>
    <property type="match status" value="1"/>
</dbReference>
<dbReference type="Pfam" id="PF13649">
    <property type="entry name" value="Methyltransf_25"/>
    <property type="match status" value="1"/>
</dbReference>
<evidence type="ECO:0000313" key="2">
    <source>
        <dbReference type="EMBL" id="AZE48405.1"/>
    </source>
</evidence>
<accession>A0A3G7TMR2</accession>
<dbReference type="InterPro" id="IPR029063">
    <property type="entry name" value="SAM-dependent_MTases_sf"/>
</dbReference>
<feature type="domain" description="Methyltransferase" evidence="1">
    <location>
        <begin position="97"/>
        <end position="199"/>
    </location>
</feature>
<dbReference type="AlphaFoldDB" id="A0A3G7TMR2"/>
<gene>
    <name evidence="2" type="ORF">C4K04_2733</name>
</gene>
<dbReference type="InterPro" id="IPR050723">
    <property type="entry name" value="CFA/CMAS"/>
</dbReference>
<evidence type="ECO:0000259" key="1">
    <source>
        <dbReference type="Pfam" id="PF13649"/>
    </source>
</evidence>
<dbReference type="Proteomes" id="UP000268048">
    <property type="component" value="Chromosome"/>
</dbReference>
<dbReference type="CDD" id="cd02440">
    <property type="entry name" value="AdoMet_MTases"/>
    <property type="match status" value="1"/>
</dbReference>